<keyword evidence="2" id="KW-1185">Reference proteome</keyword>
<dbReference type="Proteomes" id="UP001596116">
    <property type="component" value="Unassembled WGS sequence"/>
</dbReference>
<reference evidence="1 2" key="1">
    <citation type="submission" date="2024-09" db="EMBL/GenBank/DDBJ databases">
        <authorList>
            <person name="Zhang Z.-H."/>
        </authorList>
    </citation>
    <scope>NUCLEOTIDE SEQUENCE [LARGE SCALE GENOMIC DNA]</scope>
    <source>
        <strain evidence="1 2">HHTR114</strain>
    </source>
</reference>
<dbReference type="EMBL" id="JBHPON010000001">
    <property type="protein sequence ID" value="MFC6034703.1"/>
    <property type="molecule type" value="Genomic_DNA"/>
</dbReference>
<dbReference type="InterPro" id="IPR010982">
    <property type="entry name" value="Lambda_DNA-bd_dom_sf"/>
</dbReference>
<evidence type="ECO:0000313" key="1">
    <source>
        <dbReference type="EMBL" id="MFC6034703.1"/>
    </source>
</evidence>
<dbReference type="RefSeq" id="WP_379879956.1">
    <property type="nucleotide sequence ID" value="NZ_JBHPON010000001.1"/>
</dbReference>
<name>A0ABW1KVK3_9PROT</name>
<proteinExistence type="predicted"/>
<organism evidence="1 2">
    <name type="scientific">Hyphococcus aureus</name>
    <dbReference type="NCBI Taxonomy" id="2666033"/>
    <lineage>
        <taxon>Bacteria</taxon>
        <taxon>Pseudomonadati</taxon>
        <taxon>Pseudomonadota</taxon>
        <taxon>Alphaproteobacteria</taxon>
        <taxon>Parvularculales</taxon>
        <taxon>Parvularculaceae</taxon>
        <taxon>Hyphococcus</taxon>
    </lineage>
</organism>
<accession>A0ABW1KVK3</accession>
<dbReference type="CDD" id="cd00093">
    <property type="entry name" value="HTH_XRE"/>
    <property type="match status" value="1"/>
</dbReference>
<gene>
    <name evidence="1" type="ORF">ACFMB1_04060</name>
</gene>
<evidence type="ECO:0000313" key="2">
    <source>
        <dbReference type="Proteomes" id="UP001596116"/>
    </source>
</evidence>
<dbReference type="SUPFAM" id="SSF47413">
    <property type="entry name" value="lambda repressor-like DNA-binding domains"/>
    <property type="match status" value="1"/>
</dbReference>
<dbReference type="Gene3D" id="1.10.260.40">
    <property type="entry name" value="lambda repressor-like DNA-binding domains"/>
    <property type="match status" value="1"/>
</dbReference>
<sequence length="213" mass="22980">MANNIKRLRLGFLFTPREFSRLIGVYPEYLPRLESGERALTDAWIDVVSGALGIPPEAVLDPDADIQAIVSSVPRPDADRASVCPLSVRYGILAIAAKTCGLKLAEKITEDDLAEAVCSLIAFVQGGAQPSTLEKSNPEMSGLEKPAPGMLDEKALSRLSKGLQITALAILQSCFDDPPPDFQERLDAALQGAMSMIVAFSQIDERARPPEME</sequence>
<comment type="caution">
    <text evidence="1">The sequence shown here is derived from an EMBL/GenBank/DDBJ whole genome shotgun (WGS) entry which is preliminary data.</text>
</comment>
<dbReference type="InterPro" id="IPR001387">
    <property type="entry name" value="Cro/C1-type_HTH"/>
</dbReference>
<protein>
    <submittedName>
        <fullName evidence="1">Helix-turn-helix domain-containing protein</fullName>
    </submittedName>
</protein>